<evidence type="ECO:0000313" key="4">
    <source>
        <dbReference type="Proteomes" id="UP000711996"/>
    </source>
</evidence>
<dbReference type="InterPro" id="IPR045518">
    <property type="entry name" value="2EXR"/>
</dbReference>
<gene>
    <name evidence="3" type="ORF">CGCSCA2_v001656</name>
</gene>
<keyword evidence="4" id="KW-1185">Reference proteome</keyword>
<organism evidence="3 4">
    <name type="scientific">Colletotrichum siamense</name>
    <name type="common">Anthracnose fungus</name>
    <dbReference type="NCBI Taxonomy" id="690259"/>
    <lineage>
        <taxon>Eukaryota</taxon>
        <taxon>Fungi</taxon>
        <taxon>Dikarya</taxon>
        <taxon>Ascomycota</taxon>
        <taxon>Pezizomycotina</taxon>
        <taxon>Sordariomycetes</taxon>
        <taxon>Hypocreomycetidae</taxon>
        <taxon>Glomerellales</taxon>
        <taxon>Glomerellaceae</taxon>
        <taxon>Colletotrichum</taxon>
        <taxon>Colletotrichum gloeosporioides species complex</taxon>
    </lineage>
</organism>
<name>A0A9P5F1M8_COLSI</name>
<dbReference type="EMBL" id="QPMT01000003">
    <property type="protein sequence ID" value="KAF4865364.1"/>
    <property type="molecule type" value="Genomic_DNA"/>
</dbReference>
<sequence>MPRKAKSIKKRPAPYRASRSRSSTTNSESASVIDAASGLASGHIVAAASAVATLPDASATNDISPGPVAPAGFPIFRLPRELRDLIYEYTDMLPLGQFIEARLLRGEKVFNNNNHVRNPPNSNKVPFTSAWNRPSLLRVCSQMRHEVLDLFFTENLISFYDGSAAPYHRYFEESAWFRLAKVGSRARGPEIQPPRQIQSLWKDALANLRRLHIKIRQGAVMKPEWFSSAMKHASRLSVVSLGIINRRGWDPELRLDAYCAAFNKIESLRELKLVYGFQQEDIEAISKKVSCSVKMLCDCLLENKGGRVGETLVSALRGCEDSRPTDVILGCYFTTQLMKREVLKKWWHARGGSFTVSKEEYTSDGLRRKRLVTMYCTEASRRLNEA</sequence>
<dbReference type="PANTHER" id="PTHR42085:SF2">
    <property type="entry name" value="F-BOX DOMAIN-CONTAINING PROTEIN"/>
    <property type="match status" value="1"/>
</dbReference>
<accession>A0A9P5F1M8</accession>
<reference evidence="3" key="1">
    <citation type="submission" date="2019-06" db="EMBL/GenBank/DDBJ databases">
        <authorList>
            <person name="Gan P."/>
            <person name="Shirasu K."/>
        </authorList>
    </citation>
    <scope>NUCLEOTIDE SEQUENCE [LARGE SCALE GENOMIC DNA]</scope>
    <source>
        <strain evidence="3">CAD2</strain>
    </source>
</reference>
<comment type="caution">
    <text evidence="3">The sequence shown here is derived from an EMBL/GenBank/DDBJ whole genome shotgun (WGS) entry which is preliminary data.</text>
</comment>
<feature type="region of interest" description="Disordered" evidence="1">
    <location>
        <begin position="1"/>
        <end position="29"/>
    </location>
</feature>
<feature type="compositionally biased region" description="Basic residues" evidence="1">
    <location>
        <begin position="1"/>
        <end position="13"/>
    </location>
</feature>
<dbReference type="Proteomes" id="UP000711996">
    <property type="component" value="Unassembled WGS sequence"/>
</dbReference>
<feature type="compositionally biased region" description="Low complexity" evidence="1">
    <location>
        <begin position="16"/>
        <end position="29"/>
    </location>
</feature>
<dbReference type="InterPro" id="IPR038883">
    <property type="entry name" value="AN11006-like"/>
</dbReference>
<evidence type="ECO:0000256" key="1">
    <source>
        <dbReference type="SAM" id="MobiDB-lite"/>
    </source>
</evidence>
<dbReference type="PANTHER" id="PTHR42085">
    <property type="entry name" value="F-BOX DOMAIN-CONTAINING PROTEIN"/>
    <property type="match status" value="1"/>
</dbReference>
<evidence type="ECO:0000313" key="3">
    <source>
        <dbReference type="EMBL" id="KAF4865364.1"/>
    </source>
</evidence>
<evidence type="ECO:0000259" key="2">
    <source>
        <dbReference type="Pfam" id="PF20150"/>
    </source>
</evidence>
<feature type="domain" description="2EXR" evidence="2">
    <location>
        <begin position="74"/>
        <end position="152"/>
    </location>
</feature>
<dbReference type="OrthoDB" id="62952at2759"/>
<dbReference type="Pfam" id="PF20150">
    <property type="entry name" value="2EXR"/>
    <property type="match status" value="1"/>
</dbReference>
<dbReference type="AlphaFoldDB" id="A0A9P5F1M8"/>
<protein>
    <recommendedName>
        <fullName evidence="2">2EXR domain-containing protein</fullName>
    </recommendedName>
</protein>
<proteinExistence type="predicted"/>